<evidence type="ECO:0000313" key="4">
    <source>
        <dbReference type="Proteomes" id="UP001472866"/>
    </source>
</evidence>
<protein>
    <submittedName>
        <fullName evidence="3">Uncharacterized protein</fullName>
    </submittedName>
</protein>
<accession>A0AAX4PA58</accession>
<feature type="region of interest" description="Disordered" evidence="2">
    <location>
        <begin position="1"/>
        <end position="23"/>
    </location>
</feature>
<reference evidence="3 4" key="1">
    <citation type="submission" date="2024-03" db="EMBL/GenBank/DDBJ databases">
        <title>Complete genome sequence of the green alga Chloropicon roscoffensis RCC1871.</title>
        <authorList>
            <person name="Lemieux C."/>
            <person name="Pombert J.-F."/>
            <person name="Otis C."/>
            <person name="Turmel M."/>
        </authorList>
    </citation>
    <scope>NUCLEOTIDE SEQUENCE [LARGE SCALE GENOMIC DNA]</scope>
    <source>
        <strain evidence="3 4">RCC1871</strain>
    </source>
</reference>
<dbReference type="EMBL" id="CP151506">
    <property type="protein sequence ID" value="WZN62716.1"/>
    <property type="molecule type" value="Genomic_DNA"/>
</dbReference>
<evidence type="ECO:0000256" key="2">
    <source>
        <dbReference type="SAM" id="MobiDB-lite"/>
    </source>
</evidence>
<feature type="coiled-coil region" evidence="1">
    <location>
        <begin position="293"/>
        <end position="364"/>
    </location>
</feature>
<feature type="compositionally biased region" description="Polar residues" evidence="2">
    <location>
        <begin position="107"/>
        <end position="116"/>
    </location>
</feature>
<keyword evidence="1" id="KW-0175">Coiled coil</keyword>
<gene>
    <name evidence="3" type="ORF">HKI87_06g42580</name>
</gene>
<organism evidence="3 4">
    <name type="scientific">Chloropicon roscoffensis</name>
    <dbReference type="NCBI Taxonomy" id="1461544"/>
    <lineage>
        <taxon>Eukaryota</taxon>
        <taxon>Viridiplantae</taxon>
        <taxon>Chlorophyta</taxon>
        <taxon>Chloropicophyceae</taxon>
        <taxon>Chloropicales</taxon>
        <taxon>Chloropicaceae</taxon>
        <taxon>Chloropicon</taxon>
    </lineage>
</organism>
<feature type="compositionally biased region" description="Basic and acidic residues" evidence="2">
    <location>
        <begin position="43"/>
        <end position="52"/>
    </location>
</feature>
<name>A0AAX4PA58_9CHLO</name>
<feature type="region of interest" description="Disordered" evidence="2">
    <location>
        <begin position="43"/>
        <end position="121"/>
    </location>
</feature>
<keyword evidence="4" id="KW-1185">Reference proteome</keyword>
<dbReference type="Proteomes" id="UP001472866">
    <property type="component" value="Chromosome 06"/>
</dbReference>
<evidence type="ECO:0000256" key="1">
    <source>
        <dbReference type="SAM" id="Coils"/>
    </source>
</evidence>
<evidence type="ECO:0000313" key="3">
    <source>
        <dbReference type="EMBL" id="WZN62716.1"/>
    </source>
</evidence>
<dbReference type="AlphaFoldDB" id="A0AAX4PA58"/>
<feature type="compositionally biased region" description="Basic and acidic residues" evidence="2">
    <location>
        <begin position="93"/>
        <end position="106"/>
    </location>
</feature>
<proteinExistence type="predicted"/>
<feature type="region of interest" description="Disordered" evidence="2">
    <location>
        <begin position="224"/>
        <end position="247"/>
    </location>
</feature>
<sequence length="503" mass="56299">MALEKEESFYSASEEAEELKGDKGIYVRRKSSTSADVKPKVILEHAGREGERVQSTSVVLEEEKPRPLARRKSQLGRDLQASISNSKTIPPLRTEDHLRDEVENNDSKMPSASTSARVGPEAADKVNGVGASAKISAGTIFVGDEPYFLFCEKCHHVQTVRHTVFWDFRSNTFAVLLFVISPHFNPYTDQSVDRYLVETTLNKAKEIGRKIRAIQLSLVGERDGLAEKPSPAPQSKTSPSEERAAGDATQYEVLESLMQVLNAVNQVDDMLLVKNEMFTLVQENHRLRVKALQREKEKEVEVLERRLAEERDRHARERKKLEVEREGWTKEEKQKVLEDFNHLKSLYEKDRRRMEGLIEDLEGRLRSASISQQFSQQHFPYNGPVLSPTLASAGSGRISDLRHARGGPADLASSGVPPLALKRHSVASFSPQIHAFQDRVQSNLSLSPSLESLRQLNGSPGLEPQINGDGNGSSEMMDLVDMLTAENTKLRQIMRTSSPASSH</sequence>